<dbReference type="Proteomes" id="UP000823597">
    <property type="component" value="Unassembled WGS sequence"/>
</dbReference>
<feature type="domain" description="Major fimbrial subunit protein N-terminal" evidence="6">
    <location>
        <begin position="61"/>
        <end position="195"/>
    </location>
</feature>
<name>A0A9D9I4M0_9BACT</name>
<reference evidence="7" key="2">
    <citation type="journal article" date="2021" name="PeerJ">
        <title>Extensive microbial diversity within the chicken gut microbiome revealed by metagenomics and culture.</title>
        <authorList>
            <person name="Gilroy R."/>
            <person name="Ravi A."/>
            <person name="Getino M."/>
            <person name="Pursley I."/>
            <person name="Horton D.L."/>
            <person name="Alikhan N.F."/>
            <person name="Baker D."/>
            <person name="Gharbi K."/>
            <person name="Hall N."/>
            <person name="Watson M."/>
            <person name="Adriaenssens E.M."/>
            <person name="Foster-Nyarko E."/>
            <person name="Jarju S."/>
            <person name="Secka A."/>
            <person name="Antonio M."/>
            <person name="Oren A."/>
            <person name="Chaudhuri R.R."/>
            <person name="La Ragione R."/>
            <person name="Hildebrand F."/>
            <person name="Pallen M.J."/>
        </authorList>
    </citation>
    <scope>NUCLEOTIDE SEQUENCE</scope>
    <source>
        <strain evidence="7">10037</strain>
    </source>
</reference>
<feature type="region of interest" description="Disordered" evidence="5">
    <location>
        <begin position="777"/>
        <end position="797"/>
    </location>
</feature>
<keyword evidence="4" id="KW-0281">Fimbrium</keyword>
<keyword evidence="3" id="KW-0732">Signal</keyword>
<protein>
    <submittedName>
        <fullName evidence="7">DUF4906 domain-containing protein</fullName>
    </submittedName>
</protein>
<comment type="subcellular location">
    <subcellularLocation>
        <location evidence="1">Fimbrium</location>
    </subcellularLocation>
</comment>
<evidence type="ECO:0000256" key="2">
    <source>
        <dbReference type="ARBA" id="ARBA00006011"/>
    </source>
</evidence>
<comment type="caution">
    <text evidence="7">The sequence shown here is derived from an EMBL/GenBank/DDBJ whole genome shotgun (WGS) entry which is preliminary data.</text>
</comment>
<dbReference type="AlphaFoldDB" id="A0A9D9I4M0"/>
<evidence type="ECO:0000256" key="1">
    <source>
        <dbReference type="ARBA" id="ARBA00004561"/>
    </source>
</evidence>
<dbReference type="PROSITE" id="PS51257">
    <property type="entry name" value="PROKAR_LIPOPROTEIN"/>
    <property type="match status" value="1"/>
</dbReference>
<evidence type="ECO:0000313" key="8">
    <source>
        <dbReference type="Proteomes" id="UP000823597"/>
    </source>
</evidence>
<reference evidence="7" key="1">
    <citation type="submission" date="2020-10" db="EMBL/GenBank/DDBJ databases">
        <authorList>
            <person name="Gilroy R."/>
        </authorList>
    </citation>
    <scope>NUCLEOTIDE SEQUENCE</scope>
    <source>
        <strain evidence="7">10037</strain>
    </source>
</reference>
<proteinExistence type="inferred from homology"/>
<evidence type="ECO:0000256" key="4">
    <source>
        <dbReference type="ARBA" id="ARBA00023263"/>
    </source>
</evidence>
<evidence type="ECO:0000256" key="5">
    <source>
        <dbReference type="SAM" id="MobiDB-lite"/>
    </source>
</evidence>
<evidence type="ECO:0000256" key="3">
    <source>
        <dbReference type="ARBA" id="ARBA00022729"/>
    </source>
</evidence>
<dbReference type="EMBL" id="JADIME010000083">
    <property type="protein sequence ID" value="MBO8465891.1"/>
    <property type="molecule type" value="Genomic_DNA"/>
</dbReference>
<evidence type="ECO:0000259" key="6">
    <source>
        <dbReference type="Pfam" id="PF06321"/>
    </source>
</evidence>
<accession>A0A9D9I4M0</accession>
<comment type="similarity">
    <text evidence="2">Belongs to the bacteroidetes fimbrillin superfamily. FimA/Mfa1 family.</text>
</comment>
<evidence type="ECO:0000313" key="7">
    <source>
        <dbReference type="EMBL" id="MBO8465891.1"/>
    </source>
</evidence>
<dbReference type="InterPro" id="IPR029141">
    <property type="entry name" value="FimA_N"/>
</dbReference>
<dbReference type="GO" id="GO:0009289">
    <property type="term" value="C:pilus"/>
    <property type="evidence" value="ECO:0007669"/>
    <property type="project" value="UniProtKB-SubCell"/>
</dbReference>
<sequence length="815" mass="91863">MDKNIFMLAIRRFSAVAIVAAGLISCIKDEMPGSRPENGYEGDLRLNIVSQGILDKFEVGTKGTDMKTAQEQEIKSLHVFIFDSQGQYLQASENHRYQGYRNITDGKTVLNIDRNGWAEPEKARNATIVTVANVEDGTFVYDEGTGDKHPSNITGFADFADLVYKPTISRGITELPSTGMPMFKVESGVNLTSSNTAKSIDIKLKAMMSRIDVSIAVNSQNTDLSGTLPALTITNCEVFNAPSYSTFVENPLASTNVSDSEAPDYVGCHDETWQPDIITIHNNGERLDFTFYVFENLQEKISYTYPPGVEEEDYQRYKPYLADTSKALAFKFSGNYITYNGASYEASYTLYLGANNYDDFKVSRNKQYKNNVTVKGIVNVGNNDEHVTFDARVDITESNPYFISMLRDRTMDSHFNVVPLDVYLFNTGSGVSRSIDVEILDPQTNNWLRLEKVSAAHMLAGSAEDPGIQIETHEAWHAGNGKRKYFTTDLVTNTLKDNTAYYDLGHRDRIYLYVDENLDVWRLNSTDSRTRTATLQLTYKEDGVAKETRTITIEQSKLLEVTFHKNRGETPEPGYPADETNNMGGTTIYIEAYEEYRDYGDPLDEFATEQVYYGLPWEDYSGGSGTEIGSLWFSNGYYGDLIGTAPGSVECYANYYWGLDFTKLIVEEAENNMLRDMDLNGKPRTAAGYCYAKNKRNADGSISNPKWYLPGIRELERILEDYYIEYPEFQANYYWSSAAGFDEIGIIISRQEENLRYARATKAHLIENEDGTTSFKYSESGDGYDYTGENGEGGRTPRKQLLRIRAARTDALPQN</sequence>
<dbReference type="Pfam" id="PF06321">
    <property type="entry name" value="P_gingi_FimA"/>
    <property type="match status" value="1"/>
</dbReference>
<gene>
    <name evidence="7" type="ORF">IAB93_07860</name>
</gene>
<organism evidence="7 8">
    <name type="scientific">Candidatus Merdivivens pullistercoris</name>
    <dbReference type="NCBI Taxonomy" id="2840873"/>
    <lineage>
        <taxon>Bacteria</taxon>
        <taxon>Pseudomonadati</taxon>
        <taxon>Bacteroidota</taxon>
        <taxon>Bacteroidia</taxon>
        <taxon>Bacteroidales</taxon>
        <taxon>Muribaculaceae</taxon>
        <taxon>Muribaculaceae incertae sedis</taxon>
        <taxon>Candidatus Merdivivens</taxon>
    </lineage>
</organism>